<evidence type="ECO:0000313" key="12">
    <source>
        <dbReference type="EMBL" id="ABB37186.1"/>
    </source>
</evidence>
<reference evidence="12 13" key="1">
    <citation type="journal article" date="2011" name="J. Bacteriol.">
        <title>Complete genome sequence and updated annotation of Desulfovibrio alaskensis G20.</title>
        <authorList>
            <person name="Hauser L.J."/>
            <person name="Land M.L."/>
            <person name="Brown S.D."/>
            <person name="Larimer F."/>
            <person name="Keller K.L."/>
            <person name="Rapp-Giles B.J."/>
            <person name="Price M.N."/>
            <person name="Lin M."/>
            <person name="Bruce D.C."/>
            <person name="Detter J.C."/>
            <person name="Tapia R."/>
            <person name="Han C.S."/>
            <person name="Goodwin L.A."/>
            <person name="Cheng J.F."/>
            <person name="Pitluck S."/>
            <person name="Copeland A."/>
            <person name="Lucas S."/>
            <person name="Nolan M."/>
            <person name="Lapidus A.L."/>
            <person name="Palumbo A.V."/>
            <person name="Wall J.D."/>
        </authorList>
    </citation>
    <scope>NUCLEOTIDE SEQUENCE [LARGE SCALE GENOMIC DNA]</scope>
    <source>
        <strain evidence="13">ATCC BAA 1058 / DSM 17464 / G20</strain>
    </source>
</reference>
<comment type="function">
    <text evidence="1 10">Controls the rotational direction of flagella during chemotaxis.</text>
</comment>
<evidence type="ECO:0000256" key="5">
    <source>
        <dbReference type="ARBA" id="ARBA00022500"/>
    </source>
</evidence>
<evidence type="ECO:0000256" key="9">
    <source>
        <dbReference type="ARBA" id="ARBA00023136"/>
    </source>
</evidence>
<feature type="compositionally biased region" description="Acidic residues" evidence="11">
    <location>
        <begin position="1"/>
        <end position="10"/>
    </location>
</feature>
<keyword evidence="9 10" id="KW-0472">Membrane</keyword>
<dbReference type="EMBL" id="CP000112">
    <property type="protein sequence ID" value="ABB37186.1"/>
    <property type="molecule type" value="Genomic_DNA"/>
</dbReference>
<accession>Q316G0</accession>
<dbReference type="HOGENOM" id="CLU_1188431_0_0_7"/>
<keyword evidence="6 10" id="KW-0812">Transmembrane</keyword>
<evidence type="ECO:0000256" key="4">
    <source>
        <dbReference type="ARBA" id="ARBA00022475"/>
    </source>
</evidence>
<dbReference type="eggNOG" id="COG1580">
    <property type="taxonomic scope" value="Bacteria"/>
</dbReference>
<dbReference type="KEGG" id="dde:Dde_0385"/>
<dbReference type="GO" id="GO:0005886">
    <property type="term" value="C:plasma membrane"/>
    <property type="evidence" value="ECO:0007669"/>
    <property type="project" value="UniProtKB-SubCell"/>
</dbReference>
<keyword evidence="13" id="KW-1185">Reference proteome</keyword>
<dbReference type="Pfam" id="PF03748">
    <property type="entry name" value="FliL"/>
    <property type="match status" value="1"/>
</dbReference>
<dbReference type="GO" id="GO:0006935">
    <property type="term" value="P:chemotaxis"/>
    <property type="evidence" value="ECO:0007669"/>
    <property type="project" value="UniProtKB-KW"/>
</dbReference>
<feature type="region of interest" description="Disordered" evidence="11">
    <location>
        <begin position="1"/>
        <end position="76"/>
    </location>
</feature>
<feature type="compositionally biased region" description="Acidic residues" evidence="11">
    <location>
        <begin position="41"/>
        <end position="72"/>
    </location>
</feature>
<evidence type="ECO:0000256" key="3">
    <source>
        <dbReference type="ARBA" id="ARBA00008281"/>
    </source>
</evidence>
<dbReference type="GO" id="GO:0071973">
    <property type="term" value="P:bacterial-type flagellum-dependent cell motility"/>
    <property type="evidence" value="ECO:0007669"/>
    <property type="project" value="InterPro"/>
</dbReference>
<keyword evidence="12" id="KW-0282">Flagellum</keyword>
<keyword evidence="8 10" id="KW-1133">Transmembrane helix</keyword>
<name>Q316G0_OLEA2</name>
<evidence type="ECO:0000256" key="1">
    <source>
        <dbReference type="ARBA" id="ARBA00002254"/>
    </source>
</evidence>
<dbReference type="STRING" id="207559.Dde_0385"/>
<evidence type="ECO:0000256" key="8">
    <source>
        <dbReference type="ARBA" id="ARBA00022989"/>
    </source>
</evidence>
<dbReference type="InterPro" id="IPR005503">
    <property type="entry name" value="FliL"/>
</dbReference>
<dbReference type="RefSeq" id="WP_011366522.1">
    <property type="nucleotide sequence ID" value="NC_007519.1"/>
</dbReference>
<organism evidence="12 13">
    <name type="scientific">Oleidesulfovibrio alaskensis (strain ATCC BAA-1058 / DSM 17464 / G20)</name>
    <name type="common">Desulfovibrio alaskensis</name>
    <dbReference type="NCBI Taxonomy" id="207559"/>
    <lineage>
        <taxon>Bacteria</taxon>
        <taxon>Pseudomonadati</taxon>
        <taxon>Thermodesulfobacteriota</taxon>
        <taxon>Desulfovibrionia</taxon>
        <taxon>Desulfovibrionales</taxon>
        <taxon>Desulfovibrionaceae</taxon>
        <taxon>Oleidesulfovibrio</taxon>
    </lineage>
</organism>
<proteinExistence type="inferred from homology"/>
<evidence type="ECO:0000256" key="6">
    <source>
        <dbReference type="ARBA" id="ARBA00022692"/>
    </source>
</evidence>
<keyword evidence="7 10" id="KW-0283">Flagellar rotation</keyword>
<dbReference type="Proteomes" id="UP000002710">
    <property type="component" value="Chromosome"/>
</dbReference>
<keyword evidence="5 10" id="KW-0145">Chemotaxis</keyword>
<evidence type="ECO:0000256" key="2">
    <source>
        <dbReference type="ARBA" id="ARBA00004162"/>
    </source>
</evidence>
<keyword evidence="4 10" id="KW-1003">Cell membrane</keyword>
<comment type="similarity">
    <text evidence="3 10">Belongs to the FliL family.</text>
</comment>
<keyword evidence="12" id="KW-0969">Cilium</keyword>
<feature type="transmembrane region" description="Helical" evidence="10">
    <location>
        <begin position="95"/>
        <end position="113"/>
    </location>
</feature>
<evidence type="ECO:0000256" key="10">
    <source>
        <dbReference type="RuleBase" id="RU364125"/>
    </source>
</evidence>
<comment type="subcellular location">
    <subcellularLocation>
        <location evidence="2">Cell membrane</location>
        <topology evidence="2">Single-pass membrane protein</topology>
    </subcellularLocation>
</comment>
<evidence type="ECO:0000256" key="7">
    <source>
        <dbReference type="ARBA" id="ARBA00022779"/>
    </source>
</evidence>
<gene>
    <name evidence="12" type="ordered locus">Dde_0385</name>
</gene>
<evidence type="ECO:0000256" key="11">
    <source>
        <dbReference type="SAM" id="MobiDB-lite"/>
    </source>
</evidence>
<sequence length="250" mass="27606">MLLMLDDDPLGGEAGDSTQLDTEELQPVDASAGGDEKVELDLEDAPFLEEEEEPVEEPPSDDGGDGSLDIDADGGGKRKSGFSAAALLRDRRVQIGGGAVLLLLVGLLIFLLWPSGEPPAEKQAQPVVKKKIVRKAGELPPPKEEEPAKPEYVVAWEPFWVEQTDQQGNIRFLVCKFAAVTESERLSWEIGTKKVVLRDAIFYYLRNKSLLFLTEKTNVETLKSDLLAVINQYLDNGQLQDLLIENYLVK</sequence>
<keyword evidence="12" id="KW-0966">Cell projection</keyword>
<dbReference type="AlphaFoldDB" id="Q316G0"/>
<protein>
    <recommendedName>
        <fullName evidence="10">Flagellar protein FliL</fullName>
    </recommendedName>
</protein>
<evidence type="ECO:0000313" key="13">
    <source>
        <dbReference type="Proteomes" id="UP000002710"/>
    </source>
</evidence>
<dbReference type="GO" id="GO:0009425">
    <property type="term" value="C:bacterial-type flagellum basal body"/>
    <property type="evidence" value="ECO:0007669"/>
    <property type="project" value="InterPro"/>
</dbReference>